<sequence length="93" mass="10288">MINQKSKEKGEERNVVARRVSITICRGFCLAKPAQQARQLWLSLIGVDVSGWGLSAINTEEKQRSIVGMSISRMPLPTSIQCSLERNSTELVG</sequence>
<gene>
    <name evidence="1" type="ORF">H0235_014315</name>
</gene>
<protein>
    <submittedName>
        <fullName evidence="1">Uncharacterized protein</fullName>
    </submittedName>
</protein>
<dbReference type="AlphaFoldDB" id="A0A834KEV3"/>
<dbReference type="Proteomes" id="UP000600918">
    <property type="component" value="Unassembled WGS sequence"/>
</dbReference>
<reference evidence="1" key="1">
    <citation type="journal article" date="2020" name="G3 (Bethesda)">
        <title>High-Quality Assemblies for Three Invasive Social Wasps from the &lt;i&gt;Vespula&lt;/i&gt; Genus.</title>
        <authorList>
            <person name="Harrop T.W.R."/>
            <person name="Guhlin J."/>
            <person name="McLaughlin G.M."/>
            <person name="Permina E."/>
            <person name="Stockwell P."/>
            <person name="Gilligan J."/>
            <person name="Le Lec M.F."/>
            <person name="Gruber M.A.M."/>
            <person name="Quinn O."/>
            <person name="Lovegrove M."/>
            <person name="Duncan E.J."/>
            <person name="Remnant E.J."/>
            <person name="Van Eeckhoven J."/>
            <person name="Graham B."/>
            <person name="Knapp R.A."/>
            <person name="Langford K.W."/>
            <person name="Kronenberg Z."/>
            <person name="Press M.O."/>
            <person name="Eacker S.M."/>
            <person name="Wilson-Rankin E.E."/>
            <person name="Purcell J."/>
            <person name="Lester P.J."/>
            <person name="Dearden P.K."/>
        </authorList>
    </citation>
    <scope>NUCLEOTIDE SEQUENCE</scope>
    <source>
        <strain evidence="1">Volc-1</strain>
    </source>
</reference>
<organism evidence="1 2">
    <name type="scientific">Vespula pensylvanica</name>
    <name type="common">Western yellow jacket</name>
    <name type="synonym">Wasp</name>
    <dbReference type="NCBI Taxonomy" id="30213"/>
    <lineage>
        <taxon>Eukaryota</taxon>
        <taxon>Metazoa</taxon>
        <taxon>Ecdysozoa</taxon>
        <taxon>Arthropoda</taxon>
        <taxon>Hexapoda</taxon>
        <taxon>Insecta</taxon>
        <taxon>Pterygota</taxon>
        <taxon>Neoptera</taxon>
        <taxon>Endopterygota</taxon>
        <taxon>Hymenoptera</taxon>
        <taxon>Apocrita</taxon>
        <taxon>Aculeata</taxon>
        <taxon>Vespoidea</taxon>
        <taxon>Vespidae</taxon>
        <taxon>Vespinae</taxon>
        <taxon>Vespula</taxon>
    </lineage>
</organism>
<name>A0A834KEV3_VESPE</name>
<comment type="caution">
    <text evidence="1">The sequence shown here is derived from an EMBL/GenBank/DDBJ whole genome shotgun (WGS) entry which is preliminary data.</text>
</comment>
<accession>A0A834KEV3</accession>
<dbReference type="EMBL" id="JACSDY010000015">
    <property type="protein sequence ID" value="KAF7406659.1"/>
    <property type="molecule type" value="Genomic_DNA"/>
</dbReference>
<evidence type="ECO:0000313" key="1">
    <source>
        <dbReference type="EMBL" id="KAF7406659.1"/>
    </source>
</evidence>
<proteinExistence type="predicted"/>
<evidence type="ECO:0000313" key="2">
    <source>
        <dbReference type="Proteomes" id="UP000600918"/>
    </source>
</evidence>
<keyword evidence="2" id="KW-1185">Reference proteome</keyword>